<feature type="compositionally biased region" description="Basic and acidic residues" evidence="1">
    <location>
        <begin position="8"/>
        <end position="21"/>
    </location>
</feature>
<evidence type="ECO:0000313" key="3">
    <source>
        <dbReference type="Proteomes" id="UP000095085"/>
    </source>
</evidence>
<dbReference type="AlphaFoldDB" id="A0A1E4RRA5"/>
<evidence type="ECO:0000256" key="1">
    <source>
        <dbReference type="SAM" id="MobiDB-lite"/>
    </source>
</evidence>
<protein>
    <submittedName>
        <fullName evidence="2">Uncharacterized protein</fullName>
    </submittedName>
</protein>
<organism evidence="2 3">
    <name type="scientific">Hyphopichia burtonii NRRL Y-1933</name>
    <dbReference type="NCBI Taxonomy" id="984485"/>
    <lineage>
        <taxon>Eukaryota</taxon>
        <taxon>Fungi</taxon>
        <taxon>Dikarya</taxon>
        <taxon>Ascomycota</taxon>
        <taxon>Saccharomycotina</taxon>
        <taxon>Pichiomycetes</taxon>
        <taxon>Debaryomycetaceae</taxon>
        <taxon>Hyphopichia</taxon>
    </lineage>
</organism>
<proteinExistence type="predicted"/>
<dbReference type="RefSeq" id="XP_020078808.1">
    <property type="nucleotide sequence ID" value="XM_020222445.1"/>
</dbReference>
<sequence length="148" mass="17457">MNFTTKRKREDIEPDSKKTKNYINDEQKELYTTSNEWPVYQHPDGGIIKITPWGILRQVKDEKTGEYKTNFEDQSFGDVIFQLENSNEIYHNNIPTTPQSLYQDKSPSDGIKLSPSDEAELYVMDGYQQQQYQTEQEHYLGMEDEEMN</sequence>
<reference evidence="3" key="1">
    <citation type="submission" date="2016-05" db="EMBL/GenBank/DDBJ databases">
        <title>Comparative genomics of biotechnologically important yeasts.</title>
        <authorList>
            <consortium name="DOE Joint Genome Institute"/>
            <person name="Riley R."/>
            <person name="Haridas S."/>
            <person name="Wolfe K.H."/>
            <person name="Lopes M.R."/>
            <person name="Hittinger C.T."/>
            <person name="Goker M."/>
            <person name="Salamov A."/>
            <person name="Wisecaver J."/>
            <person name="Long T.M."/>
            <person name="Aerts A.L."/>
            <person name="Barry K."/>
            <person name="Choi C."/>
            <person name="Clum A."/>
            <person name="Coughlan A.Y."/>
            <person name="Deshpande S."/>
            <person name="Douglass A.P."/>
            <person name="Hanson S.J."/>
            <person name="Klenk H.-P."/>
            <person name="Labutti K."/>
            <person name="Lapidus A."/>
            <person name="Lindquist E."/>
            <person name="Lipzen A."/>
            <person name="Meier-Kolthoff J.P."/>
            <person name="Ohm R.A."/>
            <person name="Otillar R.P."/>
            <person name="Pangilinan J."/>
            <person name="Peng Y."/>
            <person name="Rokas A."/>
            <person name="Rosa C.A."/>
            <person name="Scheuner C."/>
            <person name="Sibirny A.A."/>
            <person name="Slot J.C."/>
            <person name="Stielow J.B."/>
            <person name="Sun H."/>
            <person name="Kurtzman C.P."/>
            <person name="Blackwell M."/>
            <person name="Grigoriev I.V."/>
            <person name="Jeffries T.W."/>
        </authorList>
    </citation>
    <scope>NUCLEOTIDE SEQUENCE [LARGE SCALE GENOMIC DNA]</scope>
    <source>
        <strain evidence="3">NRRL Y-1933</strain>
    </source>
</reference>
<dbReference type="OrthoDB" id="3997547at2759"/>
<evidence type="ECO:0000313" key="2">
    <source>
        <dbReference type="EMBL" id="ODV69741.1"/>
    </source>
</evidence>
<gene>
    <name evidence="2" type="ORF">HYPBUDRAFT_159590</name>
</gene>
<dbReference type="GeneID" id="30996994"/>
<keyword evidence="3" id="KW-1185">Reference proteome</keyword>
<feature type="region of interest" description="Disordered" evidence="1">
    <location>
        <begin position="1"/>
        <end position="21"/>
    </location>
</feature>
<dbReference type="EMBL" id="KV454538">
    <property type="protein sequence ID" value="ODV69741.1"/>
    <property type="molecule type" value="Genomic_DNA"/>
</dbReference>
<name>A0A1E4RRA5_9ASCO</name>
<accession>A0A1E4RRA5</accession>
<dbReference type="Proteomes" id="UP000095085">
    <property type="component" value="Unassembled WGS sequence"/>
</dbReference>